<organism evidence="3 4">
    <name type="scientific">Pseudonocardia hierapolitana</name>
    <dbReference type="NCBI Taxonomy" id="1128676"/>
    <lineage>
        <taxon>Bacteria</taxon>
        <taxon>Bacillati</taxon>
        <taxon>Actinomycetota</taxon>
        <taxon>Actinomycetes</taxon>
        <taxon>Pseudonocardiales</taxon>
        <taxon>Pseudonocardiaceae</taxon>
        <taxon>Pseudonocardia</taxon>
    </lineage>
</organism>
<accession>A0A561T3A2</accession>
<reference evidence="3 4" key="1">
    <citation type="submission" date="2019-06" db="EMBL/GenBank/DDBJ databases">
        <title>Sequencing the genomes of 1000 actinobacteria strains.</title>
        <authorList>
            <person name="Klenk H.-P."/>
        </authorList>
    </citation>
    <scope>NUCLEOTIDE SEQUENCE [LARGE SCALE GENOMIC DNA]</scope>
    <source>
        <strain evidence="3 4">DSM 45671</strain>
    </source>
</reference>
<gene>
    <name evidence="3" type="ORF">FHX44_117539</name>
</gene>
<dbReference type="SUPFAM" id="SSF55961">
    <property type="entry name" value="Bet v1-like"/>
    <property type="match status" value="1"/>
</dbReference>
<protein>
    <submittedName>
        <fullName evidence="3">Uncharacterized protein YndB with AHSA1/START domain</fullName>
    </submittedName>
</protein>
<dbReference type="OrthoDB" id="8755073at2"/>
<dbReference type="CDD" id="cd07814">
    <property type="entry name" value="SRPBCC_CalC_Aha1-like"/>
    <property type="match status" value="1"/>
</dbReference>
<dbReference type="Pfam" id="PF08327">
    <property type="entry name" value="AHSA1"/>
    <property type="match status" value="1"/>
</dbReference>
<dbReference type="RefSeq" id="WP_147260057.1">
    <property type="nucleotide sequence ID" value="NZ_VIWU01000001.1"/>
</dbReference>
<keyword evidence="4" id="KW-1185">Reference proteome</keyword>
<proteinExistence type="inferred from homology"/>
<dbReference type="Proteomes" id="UP000321261">
    <property type="component" value="Unassembled WGS sequence"/>
</dbReference>
<evidence type="ECO:0000259" key="2">
    <source>
        <dbReference type="Pfam" id="PF08327"/>
    </source>
</evidence>
<dbReference type="InterPro" id="IPR013538">
    <property type="entry name" value="ASHA1/2-like_C"/>
</dbReference>
<evidence type="ECO:0000256" key="1">
    <source>
        <dbReference type="ARBA" id="ARBA00006817"/>
    </source>
</evidence>
<evidence type="ECO:0000313" key="4">
    <source>
        <dbReference type="Proteomes" id="UP000321261"/>
    </source>
</evidence>
<dbReference type="InterPro" id="IPR023393">
    <property type="entry name" value="START-like_dom_sf"/>
</dbReference>
<name>A0A561T3A2_9PSEU</name>
<comment type="caution">
    <text evidence="3">The sequence shown here is derived from an EMBL/GenBank/DDBJ whole genome shotgun (WGS) entry which is preliminary data.</text>
</comment>
<dbReference type="Gene3D" id="3.30.530.20">
    <property type="match status" value="1"/>
</dbReference>
<feature type="domain" description="Activator of Hsp90 ATPase homologue 1/2-like C-terminal" evidence="2">
    <location>
        <begin position="20"/>
        <end position="148"/>
    </location>
</feature>
<dbReference type="EMBL" id="VIWU01000001">
    <property type="protein sequence ID" value="TWF81594.1"/>
    <property type="molecule type" value="Genomic_DNA"/>
</dbReference>
<comment type="similarity">
    <text evidence="1">Belongs to the AHA1 family.</text>
</comment>
<evidence type="ECO:0000313" key="3">
    <source>
        <dbReference type="EMBL" id="TWF81594.1"/>
    </source>
</evidence>
<sequence>MTLEPRTVPHRVTLVRTIAASREALYAAWTEPDRMRQWYATVVDADVRVGGRYRIELHEADGTVNGFTGEYLELTPPSRIAFTFTHHSQTPADRISDEKVEVTFREIEQGRTELTLVNSWVGPEFEPSHYDELRGGWEEWINRLEKAVQH</sequence>
<dbReference type="AlphaFoldDB" id="A0A561T3A2"/>